<dbReference type="InterPro" id="IPR043128">
    <property type="entry name" value="Rev_trsase/Diguanyl_cyclase"/>
</dbReference>
<keyword evidence="4" id="KW-1185">Reference proteome</keyword>
<proteinExistence type="predicted"/>
<feature type="compositionally biased region" description="Polar residues" evidence="2">
    <location>
        <begin position="263"/>
        <end position="277"/>
    </location>
</feature>
<dbReference type="EMBL" id="JABXBU010000011">
    <property type="protein sequence ID" value="KAF8791639.1"/>
    <property type="molecule type" value="Genomic_DNA"/>
</dbReference>
<organism evidence="3 4">
    <name type="scientific">Argiope bruennichi</name>
    <name type="common">Wasp spider</name>
    <name type="synonym">Aranea bruennichi</name>
    <dbReference type="NCBI Taxonomy" id="94029"/>
    <lineage>
        <taxon>Eukaryota</taxon>
        <taxon>Metazoa</taxon>
        <taxon>Ecdysozoa</taxon>
        <taxon>Arthropoda</taxon>
        <taxon>Chelicerata</taxon>
        <taxon>Arachnida</taxon>
        <taxon>Araneae</taxon>
        <taxon>Araneomorphae</taxon>
        <taxon>Entelegynae</taxon>
        <taxon>Araneoidea</taxon>
        <taxon>Araneidae</taxon>
        <taxon>Argiope</taxon>
    </lineage>
</organism>
<feature type="region of interest" description="Disordered" evidence="2">
    <location>
        <begin position="263"/>
        <end position="289"/>
    </location>
</feature>
<protein>
    <submittedName>
        <fullName evidence="3">Uncharacterized protein</fullName>
    </submittedName>
</protein>
<evidence type="ECO:0000313" key="3">
    <source>
        <dbReference type="EMBL" id="KAF8791639.1"/>
    </source>
</evidence>
<dbReference type="Gene3D" id="3.30.70.270">
    <property type="match status" value="1"/>
</dbReference>
<reference evidence="3" key="1">
    <citation type="journal article" date="2020" name="bioRxiv">
        <title>Chromosome-level reference genome of the European wasp spider Argiope bruennichi: a resource for studies on range expansion and evolutionary adaptation.</title>
        <authorList>
            <person name="Sheffer M.M."/>
            <person name="Hoppe A."/>
            <person name="Krehenwinkel H."/>
            <person name="Uhl G."/>
            <person name="Kuss A.W."/>
            <person name="Jensen L."/>
            <person name="Jensen C."/>
            <person name="Gillespie R.G."/>
            <person name="Hoff K.J."/>
            <person name="Prost S."/>
        </authorList>
    </citation>
    <scope>NUCLEOTIDE SEQUENCE</scope>
</reference>
<keyword evidence="1" id="KW-0175">Coiled coil</keyword>
<feature type="coiled-coil region" evidence="1">
    <location>
        <begin position="21"/>
        <end position="60"/>
    </location>
</feature>
<dbReference type="AlphaFoldDB" id="A0A8T0FPT2"/>
<evidence type="ECO:0000313" key="4">
    <source>
        <dbReference type="Proteomes" id="UP000807504"/>
    </source>
</evidence>
<sequence>MQLVLKGFKNVECSIDDIFIRANTKDELQKLTESVIQKLRELTESVIQRLRENGEHLNKEKCAFDILISDALSRNCKMESLQISSEELNTFEIILDLPPPLTTYPELLSASNEDTKLQQLTIDNRLALLNWQNTPSKELPSPAQRLFRHPTRALIPLYPSQSVSRMLSSCSLRKIRKTICEFQDIFNNSPIFVKGYAVKLKTANRNRIPGIVLSASNTPRYYYVIIPDGNILRRNSKVIHCTKADIAPDCECVFRNATDCSTQNPAKTPSEQSNSFSDPCPSSDAINSN</sequence>
<dbReference type="Proteomes" id="UP000807504">
    <property type="component" value="Unassembled WGS sequence"/>
</dbReference>
<reference evidence="3" key="2">
    <citation type="submission" date="2020-06" db="EMBL/GenBank/DDBJ databases">
        <authorList>
            <person name="Sheffer M."/>
        </authorList>
    </citation>
    <scope>NUCLEOTIDE SEQUENCE</scope>
</reference>
<gene>
    <name evidence="3" type="ORF">HNY73_006480</name>
</gene>
<evidence type="ECO:0000256" key="1">
    <source>
        <dbReference type="SAM" id="Coils"/>
    </source>
</evidence>
<evidence type="ECO:0000256" key="2">
    <source>
        <dbReference type="SAM" id="MobiDB-lite"/>
    </source>
</evidence>
<comment type="caution">
    <text evidence="3">The sequence shown here is derived from an EMBL/GenBank/DDBJ whole genome shotgun (WGS) entry which is preliminary data.</text>
</comment>
<name>A0A8T0FPT2_ARGBR</name>
<accession>A0A8T0FPT2</accession>